<feature type="chain" id="PRO_5042219758" description="J domain-containing protein" evidence="2">
    <location>
        <begin position="19"/>
        <end position="397"/>
    </location>
</feature>
<feature type="signal peptide" evidence="2">
    <location>
        <begin position="1"/>
        <end position="18"/>
    </location>
</feature>
<feature type="domain" description="J" evidence="3">
    <location>
        <begin position="71"/>
        <end position="146"/>
    </location>
</feature>
<evidence type="ECO:0000313" key="5">
    <source>
        <dbReference type="Proteomes" id="UP001054902"/>
    </source>
</evidence>
<dbReference type="AlphaFoldDB" id="A0AAD3CLP3"/>
<dbReference type="InterPro" id="IPR036869">
    <property type="entry name" value="J_dom_sf"/>
</dbReference>
<proteinExistence type="predicted"/>
<keyword evidence="2" id="KW-0732">Signal</keyword>
<evidence type="ECO:0000259" key="3">
    <source>
        <dbReference type="PROSITE" id="PS50076"/>
    </source>
</evidence>
<dbReference type="SMART" id="SM00271">
    <property type="entry name" value="DnaJ"/>
    <property type="match status" value="1"/>
</dbReference>
<dbReference type="Proteomes" id="UP001054902">
    <property type="component" value="Unassembled WGS sequence"/>
</dbReference>
<evidence type="ECO:0000256" key="1">
    <source>
        <dbReference type="SAM" id="MobiDB-lite"/>
    </source>
</evidence>
<dbReference type="Gene3D" id="1.10.287.110">
    <property type="entry name" value="DnaJ domain"/>
    <property type="match status" value="1"/>
</dbReference>
<dbReference type="SUPFAM" id="SSF46565">
    <property type="entry name" value="Chaperone J-domain"/>
    <property type="match status" value="1"/>
</dbReference>
<dbReference type="CDD" id="cd06257">
    <property type="entry name" value="DnaJ"/>
    <property type="match status" value="1"/>
</dbReference>
<dbReference type="InterPro" id="IPR001623">
    <property type="entry name" value="DnaJ_domain"/>
</dbReference>
<name>A0AAD3CLP3_9STRA</name>
<sequence length="397" mass="45426">MKFSSLFLASFLMSQVHGFVPSRNLNNHEIPLNYQKETLPASSNFNFNQKVKAQVNGEYIPNTIEACKLLQYEPTMNLENSKLVMKFDQTEIKKAYRQKAKAYHPDSRIKMLKDEGKILSEEQKHMINIEFQRLNAAYRVLKFKANQSPEESAKEVVVSSKFGSYRSQAYSDYHTDNDQRVGICLGNTSISPNSFERKVSAHEPPRKKGPVRARDDYSTSNEDRVSLYRTGAQKPVTPKPKAQHVKRTEKHVSRQGPQKMDVSEERKVNAYSEYNSSIEQNVGKFSVNDEIVEKMLRDQEAKARKMKASISVEEVTEKLQQEPLVKTPNPSPKSPEPLQEEMPGFSYDFKDYTSEQTSYASDDEILQRPNRRVSAFSDYTTSNDQRVGLYGRVGSSS</sequence>
<accession>A0AAD3CLP3</accession>
<organism evidence="4 5">
    <name type="scientific">Chaetoceros tenuissimus</name>
    <dbReference type="NCBI Taxonomy" id="426638"/>
    <lineage>
        <taxon>Eukaryota</taxon>
        <taxon>Sar</taxon>
        <taxon>Stramenopiles</taxon>
        <taxon>Ochrophyta</taxon>
        <taxon>Bacillariophyta</taxon>
        <taxon>Coscinodiscophyceae</taxon>
        <taxon>Chaetocerotophycidae</taxon>
        <taxon>Chaetocerotales</taxon>
        <taxon>Chaetocerotaceae</taxon>
        <taxon>Chaetoceros</taxon>
    </lineage>
</organism>
<feature type="region of interest" description="Disordered" evidence="1">
    <location>
        <begin position="193"/>
        <end position="265"/>
    </location>
</feature>
<reference evidence="4 5" key="1">
    <citation type="journal article" date="2021" name="Sci. Rep.">
        <title>The genome of the diatom Chaetoceros tenuissimus carries an ancient integrated fragment of an extant virus.</title>
        <authorList>
            <person name="Hongo Y."/>
            <person name="Kimura K."/>
            <person name="Takaki Y."/>
            <person name="Yoshida Y."/>
            <person name="Baba S."/>
            <person name="Kobayashi G."/>
            <person name="Nagasaki K."/>
            <person name="Hano T."/>
            <person name="Tomaru Y."/>
        </authorList>
    </citation>
    <scope>NUCLEOTIDE SEQUENCE [LARGE SCALE GENOMIC DNA]</scope>
    <source>
        <strain evidence="4 5">NIES-3715</strain>
    </source>
</reference>
<feature type="compositionally biased region" description="Basic and acidic residues" evidence="1">
    <location>
        <begin position="195"/>
        <end position="226"/>
    </location>
</feature>
<dbReference type="PROSITE" id="PS50076">
    <property type="entry name" value="DNAJ_2"/>
    <property type="match status" value="1"/>
</dbReference>
<dbReference type="EMBL" id="BLLK01000027">
    <property type="protein sequence ID" value="GFH48218.1"/>
    <property type="molecule type" value="Genomic_DNA"/>
</dbReference>
<gene>
    <name evidence="4" type="ORF">CTEN210_04694</name>
</gene>
<protein>
    <recommendedName>
        <fullName evidence="3">J domain-containing protein</fullName>
    </recommendedName>
</protein>
<evidence type="ECO:0000313" key="4">
    <source>
        <dbReference type="EMBL" id="GFH48218.1"/>
    </source>
</evidence>
<feature type="region of interest" description="Disordered" evidence="1">
    <location>
        <begin position="314"/>
        <end position="345"/>
    </location>
</feature>
<comment type="caution">
    <text evidence="4">The sequence shown here is derived from an EMBL/GenBank/DDBJ whole genome shotgun (WGS) entry which is preliminary data.</text>
</comment>
<evidence type="ECO:0000256" key="2">
    <source>
        <dbReference type="SAM" id="SignalP"/>
    </source>
</evidence>
<dbReference type="Pfam" id="PF00226">
    <property type="entry name" value="DnaJ"/>
    <property type="match status" value="1"/>
</dbReference>
<keyword evidence="5" id="KW-1185">Reference proteome</keyword>